<dbReference type="PANTHER" id="PTHR43642:SF1">
    <property type="entry name" value="HYBRID SIGNAL TRANSDUCTION HISTIDINE KINASE G"/>
    <property type="match status" value="1"/>
</dbReference>
<dbReference type="InterPro" id="IPR005467">
    <property type="entry name" value="His_kinase_dom"/>
</dbReference>
<dbReference type="PROSITE" id="PS50011">
    <property type="entry name" value="PROTEIN_KINASE_DOM"/>
    <property type="match status" value="1"/>
</dbReference>
<dbReference type="GO" id="GO:0005524">
    <property type="term" value="F:ATP binding"/>
    <property type="evidence" value="ECO:0007669"/>
    <property type="project" value="InterPro"/>
</dbReference>
<dbReference type="SUPFAM" id="SSF55874">
    <property type="entry name" value="ATPase domain of HSP90 chaperone/DNA topoisomerase II/histidine kinase"/>
    <property type="match status" value="1"/>
</dbReference>
<dbReference type="InterPro" id="IPR000719">
    <property type="entry name" value="Prot_kinase_dom"/>
</dbReference>
<dbReference type="Gene3D" id="1.10.287.130">
    <property type="match status" value="1"/>
</dbReference>
<dbReference type="Gene3D" id="3.40.50.300">
    <property type="entry name" value="P-loop containing nucleotide triphosphate hydrolases"/>
    <property type="match status" value="1"/>
</dbReference>
<dbReference type="EMBL" id="JMCB01000028">
    <property type="protein sequence ID" value="KFE60736.1"/>
    <property type="molecule type" value="Genomic_DNA"/>
</dbReference>
<comment type="caution">
    <text evidence="6">The sequence shown here is derived from an EMBL/GenBank/DDBJ whole genome shotgun (WGS) entry which is preliminary data.</text>
</comment>
<dbReference type="InterPro" id="IPR008271">
    <property type="entry name" value="Ser/Thr_kinase_AS"/>
</dbReference>
<dbReference type="SMART" id="SM00387">
    <property type="entry name" value="HATPase_c"/>
    <property type="match status" value="1"/>
</dbReference>
<evidence type="ECO:0000259" key="4">
    <source>
        <dbReference type="PROSITE" id="PS50011"/>
    </source>
</evidence>
<protein>
    <recommendedName>
        <fullName evidence="2">histidine kinase</fullName>
        <ecNumber evidence="2">2.7.13.3</ecNumber>
    </recommendedName>
</protein>
<dbReference type="Pfam" id="PF13191">
    <property type="entry name" value="AAA_16"/>
    <property type="match status" value="1"/>
</dbReference>
<dbReference type="Pfam" id="PF02518">
    <property type="entry name" value="HATPase_c"/>
    <property type="match status" value="1"/>
</dbReference>
<keyword evidence="7" id="KW-1185">Reference proteome</keyword>
<dbReference type="InterPro" id="IPR029016">
    <property type="entry name" value="GAF-like_dom_sf"/>
</dbReference>
<feature type="domain" description="Protein kinase" evidence="4">
    <location>
        <begin position="1"/>
        <end position="286"/>
    </location>
</feature>
<organism evidence="6 7">
    <name type="scientific">Hyalangium minutum</name>
    <dbReference type="NCBI Taxonomy" id="394096"/>
    <lineage>
        <taxon>Bacteria</taxon>
        <taxon>Pseudomonadati</taxon>
        <taxon>Myxococcota</taxon>
        <taxon>Myxococcia</taxon>
        <taxon>Myxococcales</taxon>
        <taxon>Cystobacterineae</taxon>
        <taxon>Archangiaceae</taxon>
        <taxon>Hyalangium</taxon>
    </lineage>
</organism>
<dbReference type="PRINTS" id="PR00344">
    <property type="entry name" value="BCTRLSENSOR"/>
</dbReference>
<dbReference type="SUPFAM" id="SSF55781">
    <property type="entry name" value="GAF domain-like"/>
    <property type="match status" value="1"/>
</dbReference>
<dbReference type="InterPro" id="IPR004358">
    <property type="entry name" value="Sig_transdc_His_kin-like_C"/>
</dbReference>
<dbReference type="Gene3D" id="3.30.450.40">
    <property type="match status" value="1"/>
</dbReference>
<dbReference type="InterPro" id="IPR003594">
    <property type="entry name" value="HATPase_dom"/>
</dbReference>
<feature type="coiled-coil region" evidence="3">
    <location>
        <begin position="1469"/>
        <end position="1510"/>
    </location>
</feature>
<dbReference type="STRING" id="394096.DB31_4649"/>
<keyword evidence="3" id="KW-0175">Coiled coil</keyword>
<name>A0A085VZ73_9BACT</name>
<comment type="catalytic activity">
    <reaction evidence="1">
        <text>ATP + protein L-histidine = ADP + protein N-phospho-L-histidine.</text>
        <dbReference type="EC" id="2.7.13.3"/>
    </reaction>
</comment>
<evidence type="ECO:0000256" key="2">
    <source>
        <dbReference type="ARBA" id="ARBA00012438"/>
    </source>
</evidence>
<dbReference type="Pfam" id="PF01590">
    <property type="entry name" value="GAF"/>
    <property type="match status" value="1"/>
</dbReference>
<dbReference type="PROSITE" id="PS00108">
    <property type="entry name" value="PROTEIN_KINASE_ST"/>
    <property type="match status" value="1"/>
</dbReference>
<proteinExistence type="predicted"/>
<evidence type="ECO:0000259" key="5">
    <source>
        <dbReference type="PROSITE" id="PS50109"/>
    </source>
</evidence>
<dbReference type="PROSITE" id="PS50109">
    <property type="entry name" value="HIS_KIN"/>
    <property type="match status" value="1"/>
</dbReference>
<dbReference type="InterPro" id="IPR041664">
    <property type="entry name" value="AAA_16"/>
</dbReference>
<gene>
    <name evidence="6" type="ORF">DB31_4649</name>
</gene>
<sequence length="1775" mass="195341">MALGPGKVGDAAMLDIPGYRVLGTIRGTGSNVLFQAVREADGLPVILKTPLAPSPGSSESERYRREFGILQRLRDVKGVARPYSYEHIHQRPVILLERVPGQPLSELVGKPLDVSRVLTLASSLAATLAEVHSRNVIHKDIKPSNIILEPSGEARLIDFGVATVQQVEHLEAAPSNLIEGTLAYMSPEQTGRMNRAVDYRTDFYSLGVTLYELLTGQRPFQGRDALEWFHAHMAQKPVPPHELNADVPPVLSAIVLKLLAKVAEERYQSAEGLRADLEQCRVQPRPAGSEGFTLGAHDTPHRFQLPQRLYGRDAQVASLLQGFERLSQTARPELFLISGYSGIGKSSVVHELYKPVVERRSFFLTGKFDQFQRDIPYATVAQAIRGLVQQLLAASEEELARWREQLLQVWAGQGQALVDLVPQLEVLVGRQPPLQQLSASETQHRLHKVVRQFLEVFATPEHPLVMFLDDLQWADLSSLRLIQQLLSQPETPPVLWIGAYRNNEVSPEHPLVSVLEEVRKAGARVTDIRLEPLRLEQVSQLVADTLPGAGEELVVPLSALVHEKTGGNPFFLLQLMVTLNQDGLLVRMPGAGWQWNAEGARARGYSDNVVDFMVRKLRQLPEAAQHLLRLASCVGNVFSLPMLGTLADLAEVTDVEKGLEPALQGGLLARASSEQYRFLHDRIQQAAHSLISEQESRAIHLRIGRMLLQSLAPEQLREALFDVVRQLTAGVDLIQDASERHQLARLNAEAGLKAEAAVAHRPAIAYLSAAFSLIPGDPWETDPELAFQVRLARSRCELWSGNSREARVLATELCIRARSQADSVAAYSLKSDACFAASDAAAAVAAILECLARLGMPLPPHPTWEKAQAAHEEVWKVLGERSIESLTDLPPMTDPHLKVMMGALASLFGKAYVTDSNLLIICLSRMVALTLRHGFTDSAVVGIGWFGLITGSSFKRFQEGQAFSLLAQRLVDRHNLASFRSMALLALQCTSYFTQPLPMVQELVLSGFQQGLQSGDFYSASYCSSTVVANRLYMGHNLEEVYQDVIARGPFIQKVGVWDAEYQLALFRRYIQQLCGLSPAFGSLNGDGFDEASFEASLARQSMGSIRAWYWVIKLQARFLAGSYQEALEAADKVAEVLWVMHGNLAVREFHCFRALTLAALFEGASPEQQQQSLEAIQRHRQQLADWAENSPGTFRALERMVSAELARLAGRGEEATRLYEEAIRKARETGATHHVAMASELAANFWRTRQSPIVAHAFAREAWAAYQHWGAVAKVQQLETQWPHLEAAAATAQADTSSTDSSQIDALTVAKTQQAISGEIVLERLVTALMKAAIENAGAQRGALLLPEGDTLTVAATSSASGGHVAVLLSEVPASELPWTIVSYVRRTREHVLIGDASRPHPFASDPYLTRSGARSVLCLPLLRREQFIGALYLENNLATNAFNPSRLVLLGHIASQAAISIENARLYADVERAREELRRSHDALEQRVEERTRELRDAQARLVETARAVGMAEVAANVLHNVGNVLTSAVINLETMQRAVGASRVGRLKQATTLLLENRADLANFLAPSARGKNLPEYLAGLADELMGQQMSLLEDLDAMGRHIEHIRAIVQVQQTYARTSLMAEECDLGQLIDDTLRIKMVALQRHGVSIRREVSPVPRVKVDKHKVLQILINLISNAKYALDAIPEGERAIRVRLFSEGDKALIQVVDNGVGIAPEIRERLFAHGYTTRKEGHGFGLHSSALAAQMLGGRLTLESEGPGKGAVATLELPLS</sequence>
<dbReference type="GO" id="GO:0004673">
    <property type="term" value="F:protein histidine kinase activity"/>
    <property type="evidence" value="ECO:0007669"/>
    <property type="project" value="UniProtKB-EC"/>
</dbReference>
<dbReference type="InterPro" id="IPR053159">
    <property type="entry name" value="Hybrid_Histidine_Kinase"/>
</dbReference>
<accession>A0A085VZ73</accession>
<dbReference type="PANTHER" id="PTHR43642">
    <property type="entry name" value="HYBRID SIGNAL TRANSDUCTION HISTIDINE KINASE G"/>
    <property type="match status" value="1"/>
</dbReference>
<dbReference type="InterPro" id="IPR036890">
    <property type="entry name" value="HATPase_C_sf"/>
</dbReference>
<dbReference type="SMART" id="SM00220">
    <property type="entry name" value="S_TKc"/>
    <property type="match status" value="1"/>
</dbReference>
<dbReference type="Pfam" id="PF00069">
    <property type="entry name" value="Pkinase"/>
    <property type="match status" value="1"/>
</dbReference>
<dbReference type="CDD" id="cd14014">
    <property type="entry name" value="STKc_PknB_like"/>
    <property type="match status" value="1"/>
</dbReference>
<evidence type="ECO:0000256" key="1">
    <source>
        <dbReference type="ARBA" id="ARBA00000085"/>
    </source>
</evidence>
<dbReference type="InterPro" id="IPR027417">
    <property type="entry name" value="P-loop_NTPase"/>
</dbReference>
<dbReference type="Proteomes" id="UP000028725">
    <property type="component" value="Unassembled WGS sequence"/>
</dbReference>
<dbReference type="SUPFAM" id="SSF52540">
    <property type="entry name" value="P-loop containing nucleoside triphosphate hydrolases"/>
    <property type="match status" value="1"/>
</dbReference>
<dbReference type="Gene3D" id="3.30.565.10">
    <property type="entry name" value="Histidine kinase-like ATPase, C-terminal domain"/>
    <property type="match status" value="1"/>
</dbReference>
<dbReference type="SMART" id="SM00065">
    <property type="entry name" value="GAF"/>
    <property type="match status" value="1"/>
</dbReference>
<evidence type="ECO:0000313" key="6">
    <source>
        <dbReference type="EMBL" id="KFE60736.1"/>
    </source>
</evidence>
<reference evidence="6 7" key="1">
    <citation type="submission" date="2014-04" db="EMBL/GenBank/DDBJ databases">
        <title>Genome assembly of Hyalangium minutum DSM 14724.</title>
        <authorList>
            <person name="Sharma G."/>
            <person name="Subramanian S."/>
        </authorList>
    </citation>
    <scope>NUCLEOTIDE SEQUENCE [LARGE SCALE GENOMIC DNA]</scope>
    <source>
        <strain evidence="6 7">DSM 14724</strain>
    </source>
</reference>
<evidence type="ECO:0000256" key="3">
    <source>
        <dbReference type="SAM" id="Coils"/>
    </source>
</evidence>
<dbReference type="InterPro" id="IPR011009">
    <property type="entry name" value="Kinase-like_dom_sf"/>
</dbReference>
<dbReference type="InterPro" id="IPR003018">
    <property type="entry name" value="GAF"/>
</dbReference>
<evidence type="ECO:0000313" key="7">
    <source>
        <dbReference type="Proteomes" id="UP000028725"/>
    </source>
</evidence>
<dbReference type="Gene3D" id="1.10.510.10">
    <property type="entry name" value="Transferase(Phosphotransferase) domain 1"/>
    <property type="match status" value="1"/>
</dbReference>
<dbReference type="SUPFAM" id="SSF56112">
    <property type="entry name" value="Protein kinase-like (PK-like)"/>
    <property type="match status" value="1"/>
</dbReference>
<feature type="domain" description="Histidine kinase" evidence="5">
    <location>
        <begin position="1595"/>
        <end position="1775"/>
    </location>
</feature>
<dbReference type="EC" id="2.7.13.3" evidence="2"/>